<comment type="caution">
    <text evidence="1">The sequence shown here is derived from an EMBL/GenBank/DDBJ whole genome shotgun (WGS) entry which is preliminary data.</text>
</comment>
<sequence>MTSKVFITGATGYIGGEALYQLLNCSKNYEITALVRSEEKAEKLKKATGNKVQTVIGQLDDLELIEEQVRASDIIINTANVDHVPSAEVLRKALTAKKEPTILIHTSGTSVLGEPLDANKKPTLKVWSDEKDIDEINLIRDDAPHRPVDKLILEIQEKNPQVKTAVICPSLIFGISHGYDKVNSVQIPELIKASVKNDGPFSVYSGEAIWSHIHIHDLGELYKVVLDKLVAGESIPQGREGYYFGSLALKNEPTPTEEPTEVEHLWRKLSEKVGEVLYKRKLVKTDKVQELQPDPIVQLKDGDVFAPYYWGTNSRSRGDNGYKIGWKPKYTTLNQFWDAVEQDLDHLIKIGQVKESK</sequence>
<dbReference type="EMBL" id="JASBWR010000017">
    <property type="protein sequence ID" value="KAJ9109614.1"/>
    <property type="molecule type" value="Genomic_DNA"/>
</dbReference>
<reference evidence="1" key="1">
    <citation type="submission" date="2023-04" db="EMBL/GenBank/DDBJ databases">
        <title>Draft Genome sequencing of Naganishia species isolated from polar environments using Oxford Nanopore Technology.</title>
        <authorList>
            <person name="Leo P."/>
            <person name="Venkateswaran K."/>
        </authorList>
    </citation>
    <scope>NUCLEOTIDE SEQUENCE</scope>
    <source>
        <strain evidence="1">MNA-CCFEE 5261</strain>
    </source>
</reference>
<organism evidence="1 2">
    <name type="scientific">Naganishia cerealis</name>
    <dbReference type="NCBI Taxonomy" id="610337"/>
    <lineage>
        <taxon>Eukaryota</taxon>
        <taxon>Fungi</taxon>
        <taxon>Dikarya</taxon>
        <taxon>Basidiomycota</taxon>
        <taxon>Agaricomycotina</taxon>
        <taxon>Tremellomycetes</taxon>
        <taxon>Filobasidiales</taxon>
        <taxon>Filobasidiaceae</taxon>
        <taxon>Naganishia</taxon>
    </lineage>
</organism>
<keyword evidence="2" id="KW-1185">Reference proteome</keyword>
<gene>
    <name evidence="1" type="ORF">QFC19_002055</name>
</gene>
<evidence type="ECO:0000313" key="2">
    <source>
        <dbReference type="Proteomes" id="UP001241377"/>
    </source>
</evidence>
<proteinExistence type="predicted"/>
<dbReference type="Proteomes" id="UP001241377">
    <property type="component" value="Unassembled WGS sequence"/>
</dbReference>
<name>A0ACC2WCZ2_9TREE</name>
<protein>
    <submittedName>
        <fullName evidence="1">Uncharacterized protein</fullName>
    </submittedName>
</protein>
<accession>A0ACC2WCZ2</accession>
<evidence type="ECO:0000313" key="1">
    <source>
        <dbReference type="EMBL" id="KAJ9109614.1"/>
    </source>
</evidence>